<comment type="caution">
    <text evidence="2">The sequence shown here is derived from an EMBL/GenBank/DDBJ whole genome shotgun (WGS) entry which is preliminary data.</text>
</comment>
<keyword evidence="3" id="KW-1185">Reference proteome</keyword>
<organism evidence="2 3">
    <name type="scientific">Salix brachista</name>
    <dbReference type="NCBI Taxonomy" id="2182728"/>
    <lineage>
        <taxon>Eukaryota</taxon>
        <taxon>Viridiplantae</taxon>
        <taxon>Streptophyta</taxon>
        <taxon>Embryophyta</taxon>
        <taxon>Tracheophyta</taxon>
        <taxon>Spermatophyta</taxon>
        <taxon>Magnoliopsida</taxon>
        <taxon>eudicotyledons</taxon>
        <taxon>Gunneridae</taxon>
        <taxon>Pentapetalae</taxon>
        <taxon>rosids</taxon>
        <taxon>fabids</taxon>
        <taxon>Malpighiales</taxon>
        <taxon>Salicaceae</taxon>
        <taxon>Saliceae</taxon>
        <taxon>Salix</taxon>
    </lineage>
</organism>
<gene>
    <name evidence="2" type="ORF">DKX38_001176</name>
</gene>
<evidence type="ECO:0000256" key="1">
    <source>
        <dbReference type="SAM" id="MobiDB-lite"/>
    </source>
</evidence>
<sequence>MPGKMVKSSLSLRYQFANVEEFKKTMAHILQAKLCRGEAVIVLSVYAERPGKRRVSSSSSNSHHHHHHYVHHVIKQEVNLNKNGDSGKGYSRRAALLHYSQRLRESALSATSAPLVPKPVSSNHHHQPTTNIVAAPSKPGFSRSTSPACLGNWKILIPNICRSLTSIQAKQKKKKKHTGSTSNAMKAVMKTLEGQKKKGFILKLLSKLQRHG</sequence>
<accession>A0A5N5P2Z7</accession>
<reference evidence="3" key="1">
    <citation type="journal article" date="2019" name="Gigascience">
        <title>De novo genome assembly of the endangered Acer yangbiense, a plant species with extremely small populations endemic to Yunnan Province, China.</title>
        <authorList>
            <person name="Yang J."/>
            <person name="Wariss H.M."/>
            <person name="Tao L."/>
            <person name="Zhang R."/>
            <person name="Yun Q."/>
            <person name="Hollingsworth P."/>
            <person name="Dao Z."/>
            <person name="Luo G."/>
            <person name="Guo H."/>
            <person name="Ma Y."/>
            <person name="Sun W."/>
        </authorList>
    </citation>
    <scope>NUCLEOTIDE SEQUENCE [LARGE SCALE GENOMIC DNA]</scope>
    <source>
        <strain evidence="3">cv. br00</strain>
    </source>
</reference>
<dbReference type="EMBL" id="VDCV01000001">
    <property type="protein sequence ID" value="KAB5573982.1"/>
    <property type="molecule type" value="Genomic_DNA"/>
</dbReference>
<evidence type="ECO:0000313" key="3">
    <source>
        <dbReference type="Proteomes" id="UP000326939"/>
    </source>
</evidence>
<feature type="region of interest" description="Disordered" evidence="1">
    <location>
        <begin position="118"/>
        <end position="141"/>
    </location>
</feature>
<proteinExistence type="predicted"/>
<dbReference type="AlphaFoldDB" id="A0A5N5P2Z7"/>
<evidence type="ECO:0000313" key="2">
    <source>
        <dbReference type="EMBL" id="KAB5573982.1"/>
    </source>
</evidence>
<protein>
    <submittedName>
        <fullName evidence="2">Uncharacterized protein</fullName>
    </submittedName>
</protein>
<name>A0A5N5P2Z7_9ROSI</name>
<dbReference type="Proteomes" id="UP000326939">
    <property type="component" value="Chromosome 1"/>
</dbReference>